<dbReference type="PROSITE" id="PS50114">
    <property type="entry name" value="GATA_ZN_FINGER_2"/>
    <property type="match status" value="1"/>
</dbReference>
<keyword evidence="1" id="KW-0862">Zinc</keyword>
<dbReference type="EMBL" id="JACAZH010000002">
    <property type="protein sequence ID" value="KAF7375799.1"/>
    <property type="molecule type" value="Genomic_DNA"/>
</dbReference>
<evidence type="ECO:0000256" key="1">
    <source>
        <dbReference type="PROSITE-ProRule" id="PRU00094"/>
    </source>
</evidence>
<dbReference type="InterPro" id="IPR000679">
    <property type="entry name" value="Znf_GATA"/>
</dbReference>
<sequence length="334" mass="35346">MPHRVEPSYAPMSTTQPQPAYPYAPPPAPASKARRSPYDRRASPPPIATLPTHSGSPSPSAASSLNDRSAVSTPPVGASVSAPAPRRSPPPQHHQPYEMPRGYAGGYMYAPPPPPPAHAQTHPHPGYAPHPHDERYAHAAHAPQYAPQPFPITHGTYVPYPLPGTILSQPMAPPPGGGAGAIQVIHTDDAATKLSDRVRRRCFNCCTTDTSTWRRSNLSPGKVLCNKCGLFERTHSRPRPEQFPHKRGPLASSTLRSRTPPQAQPTYQNPPGPSASSASAPNGASSHPGTPKPPAQAAPALNGAQNSSRSASRDGRREEASAKEDAGRRGGSPE</sequence>
<comment type="caution">
    <text evidence="4">The sequence shown here is derived from an EMBL/GenBank/DDBJ whole genome shotgun (WGS) entry which is preliminary data.</text>
</comment>
<reference evidence="4" key="1">
    <citation type="submission" date="2020-05" db="EMBL/GenBank/DDBJ databases">
        <title>Mycena genomes resolve the evolution of fungal bioluminescence.</title>
        <authorList>
            <person name="Tsai I.J."/>
        </authorList>
    </citation>
    <scope>NUCLEOTIDE SEQUENCE</scope>
    <source>
        <strain evidence="4">160909Yilan</strain>
    </source>
</reference>
<keyword evidence="1" id="KW-0863">Zinc-finger</keyword>
<feature type="compositionally biased region" description="Pro residues" evidence="2">
    <location>
        <begin position="19"/>
        <end position="29"/>
    </location>
</feature>
<dbReference type="OrthoDB" id="515401at2759"/>
<evidence type="ECO:0000313" key="4">
    <source>
        <dbReference type="EMBL" id="KAF7375799.1"/>
    </source>
</evidence>
<evidence type="ECO:0000256" key="2">
    <source>
        <dbReference type="SAM" id="MobiDB-lite"/>
    </source>
</evidence>
<dbReference type="SUPFAM" id="SSF57716">
    <property type="entry name" value="Glucocorticoid receptor-like (DNA-binding domain)"/>
    <property type="match status" value="1"/>
</dbReference>
<dbReference type="InterPro" id="IPR013088">
    <property type="entry name" value="Znf_NHR/GATA"/>
</dbReference>
<gene>
    <name evidence="4" type="ORF">MSAN_00469600</name>
</gene>
<organism evidence="4 5">
    <name type="scientific">Mycena sanguinolenta</name>
    <dbReference type="NCBI Taxonomy" id="230812"/>
    <lineage>
        <taxon>Eukaryota</taxon>
        <taxon>Fungi</taxon>
        <taxon>Dikarya</taxon>
        <taxon>Basidiomycota</taxon>
        <taxon>Agaricomycotina</taxon>
        <taxon>Agaricomycetes</taxon>
        <taxon>Agaricomycetidae</taxon>
        <taxon>Agaricales</taxon>
        <taxon>Marasmiineae</taxon>
        <taxon>Mycenaceae</taxon>
        <taxon>Mycena</taxon>
    </lineage>
</organism>
<evidence type="ECO:0000313" key="5">
    <source>
        <dbReference type="Proteomes" id="UP000623467"/>
    </source>
</evidence>
<dbReference type="Pfam" id="PF00320">
    <property type="entry name" value="GATA"/>
    <property type="match status" value="1"/>
</dbReference>
<feature type="compositionally biased region" description="Basic and acidic residues" evidence="2">
    <location>
        <begin position="311"/>
        <end position="328"/>
    </location>
</feature>
<feature type="region of interest" description="Disordered" evidence="2">
    <location>
        <begin position="234"/>
        <end position="334"/>
    </location>
</feature>
<feature type="domain" description="GATA-type" evidence="3">
    <location>
        <begin position="196"/>
        <end position="258"/>
    </location>
</feature>
<dbReference type="AlphaFoldDB" id="A0A8H6ZEE3"/>
<evidence type="ECO:0000259" key="3">
    <source>
        <dbReference type="PROSITE" id="PS50114"/>
    </source>
</evidence>
<feature type="region of interest" description="Disordered" evidence="2">
    <location>
        <begin position="1"/>
        <end position="133"/>
    </location>
</feature>
<feature type="compositionally biased region" description="Polar residues" evidence="2">
    <location>
        <begin position="251"/>
        <end position="267"/>
    </location>
</feature>
<dbReference type="Proteomes" id="UP000623467">
    <property type="component" value="Unassembled WGS sequence"/>
</dbReference>
<feature type="compositionally biased region" description="Low complexity" evidence="2">
    <location>
        <begin position="274"/>
        <end position="286"/>
    </location>
</feature>
<feature type="compositionally biased region" description="Low complexity" evidence="2">
    <location>
        <begin position="54"/>
        <end position="85"/>
    </location>
</feature>
<protein>
    <recommendedName>
        <fullName evidence="3">GATA-type domain-containing protein</fullName>
    </recommendedName>
</protein>
<feature type="compositionally biased region" description="Basic and acidic residues" evidence="2">
    <location>
        <begin position="234"/>
        <end position="244"/>
    </location>
</feature>
<feature type="compositionally biased region" description="Low complexity" evidence="2">
    <location>
        <begin position="100"/>
        <end position="109"/>
    </location>
</feature>
<keyword evidence="1" id="KW-0479">Metal-binding</keyword>
<dbReference type="SMART" id="SM00401">
    <property type="entry name" value="ZnF_GATA"/>
    <property type="match status" value="1"/>
</dbReference>
<dbReference type="Gene3D" id="3.30.50.10">
    <property type="entry name" value="Erythroid Transcription Factor GATA-1, subunit A"/>
    <property type="match status" value="1"/>
</dbReference>
<dbReference type="GO" id="GO:0008270">
    <property type="term" value="F:zinc ion binding"/>
    <property type="evidence" value="ECO:0007669"/>
    <property type="project" value="UniProtKB-KW"/>
</dbReference>
<dbReference type="GO" id="GO:0043565">
    <property type="term" value="F:sequence-specific DNA binding"/>
    <property type="evidence" value="ECO:0007669"/>
    <property type="project" value="InterPro"/>
</dbReference>
<dbReference type="CDD" id="cd00202">
    <property type="entry name" value="ZnF_GATA"/>
    <property type="match status" value="1"/>
</dbReference>
<dbReference type="GO" id="GO:0006355">
    <property type="term" value="P:regulation of DNA-templated transcription"/>
    <property type="evidence" value="ECO:0007669"/>
    <property type="project" value="InterPro"/>
</dbReference>
<accession>A0A8H6ZEE3</accession>
<name>A0A8H6ZEE3_9AGAR</name>
<proteinExistence type="predicted"/>
<keyword evidence="5" id="KW-1185">Reference proteome</keyword>